<comment type="caution">
    <text evidence="9">The sequence shown here is derived from an EMBL/GenBank/DDBJ whole genome shotgun (WGS) entry which is preliminary data.</text>
</comment>
<dbReference type="PROSITE" id="PS00108">
    <property type="entry name" value="PROTEIN_KINASE_ST"/>
    <property type="match status" value="1"/>
</dbReference>
<evidence type="ECO:0000256" key="3">
    <source>
        <dbReference type="ARBA" id="ARBA00022777"/>
    </source>
</evidence>
<name>A0A919RQK8_9ACTN</name>
<keyword evidence="7" id="KW-0472">Membrane</keyword>
<feature type="domain" description="Protein kinase" evidence="8">
    <location>
        <begin position="18"/>
        <end position="269"/>
    </location>
</feature>
<evidence type="ECO:0000256" key="7">
    <source>
        <dbReference type="SAM" id="Phobius"/>
    </source>
</evidence>
<keyword evidence="1" id="KW-0808">Transferase</keyword>
<evidence type="ECO:0000256" key="6">
    <source>
        <dbReference type="SAM" id="MobiDB-lite"/>
    </source>
</evidence>
<feature type="compositionally biased region" description="Low complexity" evidence="6">
    <location>
        <begin position="329"/>
        <end position="359"/>
    </location>
</feature>
<evidence type="ECO:0000313" key="9">
    <source>
        <dbReference type="EMBL" id="GII97235.1"/>
    </source>
</evidence>
<keyword evidence="3" id="KW-0418">Kinase</keyword>
<feature type="compositionally biased region" description="Pro residues" evidence="6">
    <location>
        <begin position="317"/>
        <end position="328"/>
    </location>
</feature>
<feature type="transmembrane region" description="Helical" evidence="7">
    <location>
        <begin position="426"/>
        <end position="454"/>
    </location>
</feature>
<keyword evidence="10" id="KW-1185">Reference proteome</keyword>
<feature type="transmembrane region" description="Helical" evidence="7">
    <location>
        <begin position="565"/>
        <end position="584"/>
    </location>
</feature>
<accession>A0A919RQK8</accession>
<dbReference type="Pfam" id="PF00069">
    <property type="entry name" value="Pkinase"/>
    <property type="match status" value="1"/>
</dbReference>
<dbReference type="PANTHER" id="PTHR43289">
    <property type="entry name" value="MITOGEN-ACTIVATED PROTEIN KINASE KINASE KINASE 20-RELATED"/>
    <property type="match status" value="1"/>
</dbReference>
<dbReference type="InterPro" id="IPR011009">
    <property type="entry name" value="Kinase-like_dom_sf"/>
</dbReference>
<feature type="transmembrane region" description="Helical" evidence="7">
    <location>
        <begin position="475"/>
        <end position="499"/>
    </location>
</feature>
<dbReference type="Proteomes" id="UP000606172">
    <property type="component" value="Unassembled WGS sequence"/>
</dbReference>
<dbReference type="PROSITE" id="PS50011">
    <property type="entry name" value="PROTEIN_KINASE_DOM"/>
    <property type="match status" value="1"/>
</dbReference>
<feature type="binding site" evidence="5">
    <location>
        <position position="46"/>
    </location>
    <ligand>
        <name>ATP</name>
        <dbReference type="ChEBI" id="CHEBI:30616"/>
    </ligand>
</feature>
<dbReference type="EMBL" id="BOOW01000056">
    <property type="protein sequence ID" value="GII97235.1"/>
    <property type="molecule type" value="Genomic_DNA"/>
</dbReference>
<keyword evidence="7" id="KW-1133">Transmembrane helix</keyword>
<evidence type="ECO:0000259" key="8">
    <source>
        <dbReference type="PROSITE" id="PS50011"/>
    </source>
</evidence>
<dbReference type="PROSITE" id="PS00107">
    <property type="entry name" value="PROTEIN_KINASE_ATP"/>
    <property type="match status" value="1"/>
</dbReference>
<sequence length="587" mass="61351">MSHLARGSVSKLGRVGPYTLLERLGRGGMGEVYLAQSKKGDPVALKMLRDTLDSDPDARLRLKREVQALRRVESPYVTRVLGADLDCDRPYLVMQHIEGDTLLDVVRRDGPLSGTELLVLAQAMAAALAIVHAAGVIHRDLKPGNVLMGTEGPVLIDFGIAQLMDATRLTMTGTFLGTPGYAAPELFADEQVAEPADVHAWAATVAFAATGRPTFGGGTAEAQMYAVLNGKADLAGVPAALLPLVRAALHREPVKRPTAAVLADRLTRLVRVADPAHRRQDDTAAGRGRVAAAPPAKATAARNGSPRSGSTSTVPPKSVPPKSVPPKSGPSKSGPKSVPPKAAVPKSAASKSVPPKAAVQRAPSPKGASAQAAVAVSADDTPRPRRRRRPEAGADGVRRRRRAGADGQVASHVGALPAGNTTLMTLAVLAVPCVVAMVVWPVATFAVTALFGTLTRATWMGHWMVRKRRSARVRLLLRVVGFPASLAASLVTAIAWPGVPAALAAGATLWLTSGAQVHHAWWVESPVPVTVAGVVFGIVFGAIIGRELERVGPRLPELRRDGLRAFAVLGGFVAVCAVAVRVVALGF</sequence>
<dbReference type="SUPFAM" id="SSF56112">
    <property type="entry name" value="Protein kinase-like (PK-like)"/>
    <property type="match status" value="1"/>
</dbReference>
<dbReference type="PANTHER" id="PTHR43289:SF34">
    <property type="entry name" value="SERINE_THREONINE-PROTEIN KINASE YBDM-RELATED"/>
    <property type="match status" value="1"/>
</dbReference>
<gene>
    <name evidence="9" type="ORF">Ssi02_74660</name>
</gene>
<dbReference type="InterPro" id="IPR008271">
    <property type="entry name" value="Ser/Thr_kinase_AS"/>
</dbReference>
<dbReference type="CDD" id="cd14014">
    <property type="entry name" value="STKc_PknB_like"/>
    <property type="match status" value="1"/>
</dbReference>
<evidence type="ECO:0000256" key="4">
    <source>
        <dbReference type="ARBA" id="ARBA00022840"/>
    </source>
</evidence>
<proteinExistence type="predicted"/>
<evidence type="ECO:0000256" key="2">
    <source>
        <dbReference type="ARBA" id="ARBA00022741"/>
    </source>
</evidence>
<keyword evidence="2 5" id="KW-0547">Nucleotide-binding</keyword>
<feature type="compositionally biased region" description="Low complexity" evidence="6">
    <location>
        <begin position="285"/>
        <end position="301"/>
    </location>
</feature>
<protein>
    <recommendedName>
        <fullName evidence="8">Protein kinase domain-containing protein</fullName>
    </recommendedName>
</protein>
<evidence type="ECO:0000256" key="1">
    <source>
        <dbReference type="ARBA" id="ARBA00022679"/>
    </source>
</evidence>
<keyword evidence="7" id="KW-0812">Transmembrane</keyword>
<feature type="compositionally biased region" description="Low complexity" evidence="6">
    <location>
        <begin position="368"/>
        <end position="378"/>
    </location>
</feature>
<organism evidence="9 10">
    <name type="scientific">Sinosporangium siamense</name>
    <dbReference type="NCBI Taxonomy" id="1367973"/>
    <lineage>
        <taxon>Bacteria</taxon>
        <taxon>Bacillati</taxon>
        <taxon>Actinomycetota</taxon>
        <taxon>Actinomycetes</taxon>
        <taxon>Streptosporangiales</taxon>
        <taxon>Streptosporangiaceae</taxon>
        <taxon>Sinosporangium</taxon>
    </lineage>
</organism>
<feature type="compositionally biased region" description="Basic and acidic residues" evidence="6">
    <location>
        <begin position="274"/>
        <end position="284"/>
    </location>
</feature>
<reference evidence="9" key="1">
    <citation type="submission" date="2021-01" db="EMBL/GenBank/DDBJ databases">
        <title>Whole genome shotgun sequence of Sinosporangium siamense NBRC 109515.</title>
        <authorList>
            <person name="Komaki H."/>
            <person name="Tamura T."/>
        </authorList>
    </citation>
    <scope>NUCLEOTIDE SEQUENCE</scope>
    <source>
        <strain evidence="9">NBRC 109515</strain>
    </source>
</reference>
<dbReference type="InterPro" id="IPR000719">
    <property type="entry name" value="Prot_kinase_dom"/>
</dbReference>
<dbReference type="SMART" id="SM00220">
    <property type="entry name" value="S_TKc"/>
    <property type="match status" value="1"/>
</dbReference>
<dbReference type="AlphaFoldDB" id="A0A919RQK8"/>
<evidence type="ECO:0000313" key="10">
    <source>
        <dbReference type="Proteomes" id="UP000606172"/>
    </source>
</evidence>
<dbReference type="Gene3D" id="1.10.510.10">
    <property type="entry name" value="Transferase(Phosphotransferase) domain 1"/>
    <property type="match status" value="1"/>
</dbReference>
<dbReference type="Gene3D" id="3.30.200.20">
    <property type="entry name" value="Phosphorylase Kinase, domain 1"/>
    <property type="match status" value="1"/>
</dbReference>
<keyword evidence="4 5" id="KW-0067">ATP-binding</keyword>
<evidence type="ECO:0000256" key="5">
    <source>
        <dbReference type="PROSITE-ProRule" id="PRU10141"/>
    </source>
</evidence>
<dbReference type="GO" id="GO:0004674">
    <property type="term" value="F:protein serine/threonine kinase activity"/>
    <property type="evidence" value="ECO:0007669"/>
    <property type="project" value="TreeGrafter"/>
</dbReference>
<feature type="region of interest" description="Disordered" evidence="6">
    <location>
        <begin position="273"/>
        <end position="408"/>
    </location>
</feature>
<dbReference type="InterPro" id="IPR017441">
    <property type="entry name" value="Protein_kinase_ATP_BS"/>
</dbReference>
<dbReference type="GO" id="GO:0005524">
    <property type="term" value="F:ATP binding"/>
    <property type="evidence" value="ECO:0007669"/>
    <property type="project" value="UniProtKB-UniRule"/>
</dbReference>
<feature type="transmembrane region" description="Helical" evidence="7">
    <location>
        <begin position="519"/>
        <end position="544"/>
    </location>
</feature>